<gene>
    <name evidence="1" type="ORF">OM944_13275</name>
</gene>
<accession>A0ABY6MG75</accession>
<evidence type="ECO:0000313" key="2">
    <source>
        <dbReference type="Proteomes" id="UP001163156"/>
    </source>
</evidence>
<dbReference type="Gene3D" id="2.130.10.10">
    <property type="entry name" value="YVTN repeat-like/Quinoprotein amine dehydrogenase"/>
    <property type="match status" value="1"/>
</dbReference>
<dbReference type="RefSeq" id="WP_264808103.1">
    <property type="nucleotide sequence ID" value="NZ_CP110226.1"/>
</dbReference>
<dbReference type="InterPro" id="IPR025316">
    <property type="entry name" value="DUF4221"/>
</dbReference>
<proteinExistence type="predicted"/>
<organism evidence="1 2">
    <name type="scientific">Algoriphagus halophytocola</name>
    <dbReference type="NCBI Taxonomy" id="2991499"/>
    <lineage>
        <taxon>Bacteria</taxon>
        <taxon>Pseudomonadati</taxon>
        <taxon>Bacteroidota</taxon>
        <taxon>Cytophagia</taxon>
        <taxon>Cytophagales</taxon>
        <taxon>Cyclobacteriaceae</taxon>
        <taxon>Algoriphagus</taxon>
    </lineage>
</organism>
<dbReference type="SUPFAM" id="SSF82171">
    <property type="entry name" value="DPP6 N-terminal domain-like"/>
    <property type="match status" value="1"/>
</dbReference>
<dbReference type="Pfam" id="PF13970">
    <property type="entry name" value="DUF4221"/>
    <property type="match status" value="1"/>
</dbReference>
<reference evidence="1" key="1">
    <citation type="submission" date="2022-10" db="EMBL/GenBank/DDBJ databases">
        <title>Algoriphagus sp. a novel bacteria isolate from halophytes salicornia europaea.</title>
        <authorList>
            <person name="Peng Y."/>
            <person name="Jiang L."/>
            <person name="Lee J."/>
        </authorList>
    </citation>
    <scope>NUCLEOTIDE SEQUENCE</scope>
    <source>
        <strain evidence="1">TR-M5</strain>
    </source>
</reference>
<dbReference type="InterPro" id="IPR015943">
    <property type="entry name" value="WD40/YVTN_repeat-like_dom_sf"/>
</dbReference>
<dbReference type="EMBL" id="CP110226">
    <property type="protein sequence ID" value="UZD21631.1"/>
    <property type="molecule type" value="Genomic_DNA"/>
</dbReference>
<dbReference type="Proteomes" id="UP001163156">
    <property type="component" value="Chromosome"/>
</dbReference>
<protein>
    <submittedName>
        <fullName evidence="1">DUF4221 domain-containing protein</fullName>
    </submittedName>
</protein>
<sequence length="373" mass="43167">MKRPLILILITVVCHSCSKQSNESEQGEFDFSYSIDTVMVDPGDEIIYLKRGLNTAALSPDNTQLFNFNPDLAEFEVIDLDNLKLQRRIKMEKEGPLGTGNPRNVLISTDGRFFFTSFVDVREFNSQLDSMETYKIRTEKFEALNLNEALGADYQISPDGKYLFVPYGPEDYLKPNTGLVILKLEDLSLKKIPMDLWERAHAYVRTFLQDGEPVSWTNEFVYADPIDHRVLLSSHNFNEVYILDLTTDSISHKVFHSTITQDSKKIPSKTTFDSPSEMRGVFQDQGDQVEFSKFYYDDSREIFMRFSRDLDRKIGDSSVYKHVTTLFDINLNQLHEEEIPIPFFGFKFFKDGKLYSYVNVEDELGLAVFTFDF</sequence>
<evidence type="ECO:0000313" key="1">
    <source>
        <dbReference type="EMBL" id="UZD21631.1"/>
    </source>
</evidence>
<name>A0ABY6MG75_9BACT</name>
<keyword evidence="2" id="KW-1185">Reference proteome</keyword>